<dbReference type="RefSeq" id="WP_379487455.1">
    <property type="nucleotide sequence ID" value="NZ_JBHLWK010000013.1"/>
</dbReference>
<accession>A0ABV6CX43</accession>
<organism evidence="1 2">
    <name type="scientific">Novosphingobium soli</name>
    <dbReference type="NCBI Taxonomy" id="574956"/>
    <lineage>
        <taxon>Bacteria</taxon>
        <taxon>Pseudomonadati</taxon>
        <taxon>Pseudomonadota</taxon>
        <taxon>Alphaproteobacteria</taxon>
        <taxon>Sphingomonadales</taxon>
        <taxon>Sphingomonadaceae</taxon>
        <taxon>Novosphingobium</taxon>
    </lineage>
</organism>
<reference evidence="1 2" key="1">
    <citation type="submission" date="2024-09" db="EMBL/GenBank/DDBJ databases">
        <authorList>
            <person name="Sun Q."/>
            <person name="Mori K."/>
        </authorList>
    </citation>
    <scope>NUCLEOTIDE SEQUENCE [LARGE SCALE GENOMIC DNA]</scope>
    <source>
        <strain evidence="1 2">CCM 7706</strain>
    </source>
</reference>
<sequence length="52" mass="5502">MSQLNLFAPCSLLLEIQAAVRGDGAIPAKHCSCTRPCWTRNGSNSRAAKGIS</sequence>
<protein>
    <submittedName>
        <fullName evidence="1">Uncharacterized protein</fullName>
    </submittedName>
</protein>
<evidence type="ECO:0000313" key="1">
    <source>
        <dbReference type="EMBL" id="MFC0204695.1"/>
    </source>
</evidence>
<name>A0ABV6CX43_9SPHN</name>
<comment type="caution">
    <text evidence="1">The sequence shown here is derived from an EMBL/GenBank/DDBJ whole genome shotgun (WGS) entry which is preliminary data.</text>
</comment>
<keyword evidence="2" id="KW-1185">Reference proteome</keyword>
<gene>
    <name evidence="1" type="ORF">ACFFJC_10465</name>
</gene>
<evidence type="ECO:0000313" key="2">
    <source>
        <dbReference type="Proteomes" id="UP001589798"/>
    </source>
</evidence>
<proteinExistence type="predicted"/>
<dbReference type="Proteomes" id="UP001589798">
    <property type="component" value="Unassembled WGS sequence"/>
</dbReference>
<dbReference type="EMBL" id="JBHLWK010000013">
    <property type="protein sequence ID" value="MFC0204695.1"/>
    <property type="molecule type" value="Genomic_DNA"/>
</dbReference>